<dbReference type="GO" id="GO:0051999">
    <property type="term" value="P:mannosyl-inositol phosphorylceramide biosynthetic process"/>
    <property type="evidence" value="ECO:0007669"/>
    <property type="project" value="TreeGrafter"/>
</dbReference>
<dbReference type="InterPro" id="IPR051706">
    <property type="entry name" value="Glycosyltransferase_domain"/>
</dbReference>
<accession>A0A388T8F7</accession>
<keyword evidence="2" id="KW-0328">Glycosyltransferase</keyword>
<dbReference type="Pfam" id="PF04488">
    <property type="entry name" value="Gly_transf_sug"/>
    <property type="match status" value="1"/>
</dbReference>
<dbReference type="SUPFAM" id="SSF53448">
    <property type="entry name" value="Nucleotide-diphospho-sugar transferases"/>
    <property type="match status" value="1"/>
</dbReference>
<evidence type="ECO:0000256" key="1">
    <source>
        <dbReference type="ARBA" id="ARBA00022679"/>
    </source>
</evidence>
<dbReference type="GO" id="GO:0016020">
    <property type="term" value="C:membrane"/>
    <property type="evidence" value="ECO:0007669"/>
    <property type="project" value="GOC"/>
</dbReference>
<name>A0A388T8F7_TERA1</name>
<sequence>MQTWQDKMPDYKLVLWDKNKFDTNSVAFVREACAVKKWAFAADYIRAYALYTEGGIYLDTDVIVRKSFAEFLKYDFFTAVEYSPNVVKKANSLARLNADGTPKVPIDGDNASGIALQAAIMGGRAGHPYLQDCLNWYAGKHFILPDGSYNMQPIAPAIYANLAQKYGFRYRNDFQRLAENMVIFPSYVLATNRAEASPESYAVHCCNDGWRSWQYRLYLKLARNNLVRRLTGRKPLASINDIIANKH</sequence>
<dbReference type="PANTHER" id="PTHR32385">
    <property type="entry name" value="MANNOSYL PHOSPHORYLINOSITOL CERAMIDE SYNTHASE"/>
    <property type="match status" value="1"/>
</dbReference>
<dbReference type="GO" id="GO:0000030">
    <property type="term" value="F:mannosyltransferase activity"/>
    <property type="evidence" value="ECO:0007669"/>
    <property type="project" value="TreeGrafter"/>
</dbReference>
<dbReference type="Proteomes" id="UP000269352">
    <property type="component" value="Unassembled WGS sequence"/>
</dbReference>
<evidence type="ECO:0000313" key="3">
    <source>
        <dbReference type="Proteomes" id="UP000269352"/>
    </source>
</evidence>
<dbReference type="AlphaFoldDB" id="A0A388T8F7"/>
<dbReference type="InterPro" id="IPR007577">
    <property type="entry name" value="GlycoTrfase_DXD_sugar-bd_CS"/>
</dbReference>
<gene>
    <name evidence="2" type="ORF">NO1_0002</name>
</gene>
<dbReference type="EMBL" id="BGZN01000001">
    <property type="protein sequence ID" value="GBR72480.1"/>
    <property type="molecule type" value="Genomic_DNA"/>
</dbReference>
<keyword evidence="1" id="KW-0808">Transferase</keyword>
<dbReference type="InterPro" id="IPR029044">
    <property type="entry name" value="Nucleotide-diphossugar_trans"/>
</dbReference>
<dbReference type="PANTHER" id="PTHR32385:SF15">
    <property type="entry name" value="INOSITOL PHOSPHOCERAMIDE MANNOSYLTRANSFERASE 1"/>
    <property type="match status" value="1"/>
</dbReference>
<dbReference type="Gene3D" id="3.90.550.20">
    <property type="match status" value="1"/>
</dbReference>
<organism evidence="2 3">
    <name type="scientific">Termititenax aidoneus</name>
    <dbReference type="NCBI Taxonomy" id="2218524"/>
    <lineage>
        <taxon>Bacteria</taxon>
        <taxon>Bacillati</taxon>
        <taxon>Candidatus Margulisiibacteriota</taxon>
        <taxon>Candidatus Termititenacia</taxon>
        <taxon>Candidatus Termititenacales</taxon>
        <taxon>Candidatus Termititenacaceae</taxon>
        <taxon>Candidatus Termititenax</taxon>
    </lineage>
</organism>
<protein>
    <submittedName>
        <fullName evidence="2">Mannosyltransferase OCH1</fullName>
    </submittedName>
</protein>
<proteinExistence type="predicted"/>
<evidence type="ECO:0000313" key="2">
    <source>
        <dbReference type="EMBL" id="GBR72480.1"/>
    </source>
</evidence>
<keyword evidence="3" id="KW-1185">Reference proteome</keyword>
<reference evidence="2 3" key="1">
    <citation type="journal article" date="2019" name="ISME J.">
        <title>Genome analyses of uncultured TG2/ZB3 bacteria in 'Margulisbacteria' specifically attached to ectosymbiotic spirochetes of protists in the termite gut.</title>
        <authorList>
            <person name="Utami Y.D."/>
            <person name="Kuwahara H."/>
            <person name="Igai K."/>
            <person name="Murakami T."/>
            <person name="Sugaya K."/>
            <person name="Morikawa T."/>
            <person name="Nagura Y."/>
            <person name="Yuki M."/>
            <person name="Deevong P."/>
            <person name="Inoue T."/>
            <person name="Kihara K."/>
            <person name="Lo N."/>
            <person name="Yamada A."/>
            <person name="Ohkuma M."/>
            <person name="Hongoh Y."/>
        </authorList>
    </citation>
    <scope>NUCLEOTIDE SEQUENCE [LARGE SCALE GENOMIC DNA]</scope>
    <source>
        <strain evidence="2">NkOx7-01</strain>
    </source>
</reference>
<comment type="caution">
    <text evidence="2">The sequence shown here is derived from an EMBL/GenBank/DDBJ whole genome shotgun (WGS) entry which is preliminary data.</text>
</comment>